<comment type="caution">
    <text evidence="1">The sequence shown here is derived from an EMBL/GenBank/DDBJ whole genome shotgun (WGS) entry which is preliminary data.</text>
</comment>
<sequence length="106" mass="11878">MECLFGFIGKDFVVTVSDNSTARSITVMKTDEVKSRELNNHILLLYSGEPGDRAQFAELSQCNIQLYGIRNGFELSPVSAARYTRRGLANSLRNKVNFQLTLCLTL</sequence>
<organism evidence="1 2">
    <name type="scientific">Basidiobolus ranarum</name>
    <dbReference type="NCBI Taxonomy" id="34480"/>
    <lineage>
        <taxon>Eukaryota</taxon>
        <taxon>Fungi</taxon>
        <taxon>Fungi incertae sedis</taxon>
        <taxon>Zoopagomycota</taxon>
        <taxon>Entomophthoromycotina</taxon>
        <taxon>Basidiobolomycetes</taxon>
        <taxon>Basidiobolales</taxon>
        <taxon>Basidiobolaceae</taxon>
        <taxon>Basidiobolus</taxon>
    </lineage>
</organism>
<evidence type="ECO:0000313" key="1">
    <source>
        <dbReference type="EMBL" id="KAK9762217.1"/>
    </source>
</evidence>
<dbReference type="Proteomes" id="UP001479436">
    <property type="component" value="Unassembled WGS sequence"/>
</dbReference>
<gene>
    <name evidence="1" type="primary">PRE1_2</name>
    <name evidence="1" type="ORF">K7432_012267</name>
</gene>
<evidence type="ECO:0000313" key="2">
    <source>
        <dbReference type="Proteomes" id="UP001479436"/>
    </source>
</evidence>
<accession>A0ABR2WL49</accession>
<keyword evidence="1" id="KW-0378">Hydrolase</keyword>
<dbReference type="InterPro" id="IPR029055">
    <property type="entry name" value="Ntn_hydrolases_N"/>
</dbReference>
<dbReference type="SUPFAM" id="SSF56235">
    <property type="entry name" value="N-terminal nucleophile aminohydrolases (Ntn hydrolases)"/>
    <property type="match status" value="1"/>
</dbReference>
<dbReference type="GO" id="GO:0016787">
    <property type="term" value="F:hydrolase activity"/>
    <property type="evidence" value="ECO:0007669"/>
    <property type="project" value="UniProtKB-KW"/>
</dbReference>
<keyword evidence="2" id="KW-1185">Reference proteome</keyword>
<protein>
    <submittedName>
        <fullName evidence="1">Proteasome subunit beta type-4</fullName>
        <ecNumber evidence="1">3.4.25.1</ecNumber>
    </submittedName>
</protein>
<dbReference type="Gene3D" id="3.60.20.10">
    <property type="entry name" value="Glutamine Phosphoribosylpyrophosphate, subunit 1, domain 1"/>
    <property type="match status" value="1"/>
</dbReference>
<dbReference type="GO" id="GO:0000502">
    <property type="term" value="C:proteasome complex"/>
    <property type="evidence" value="ECO:0007669"/>
    <property type="project" value="UniProtKB-KW"/>
</dbReference>
<name>A0ABR2WL49_9FUNG</name>
<dbReference type="EC" id="3.4.25.1" evidence="1"/>
<proteinExistence type="predicted"/>
<dbReference type="EMBL" id="JASJQH010001046">
    <property type="protein sequence ID" value="KAK9762217.1"/>
    <property type="molecule type" value="Genomic_DNA"/>
</dbReference>
<dbReference type="InterPro" id="IPR001353">
    <property type="entry name" value="Proteasome_sua/b"/>
</dbReference>
<dbReference type="Pfam" id="PF00227">
    <property type="entry name" value="Proteasome"/>
    <property type="match status" value="1"/>
</dbReference>
<keyword evidence="1" id="KW-0647">Proteasome</keyword>
<reference evidence="1 2" key="1">
    <citation type="submission" date="2023-04" db="EMBL/GenBank/DDBJ databases">
        <title>Genome of Basidiobolus ranarum AG-B5.</title>
        <authorList>
            <person name="Stajich J.E."/>
            <person name="Carter-House D."/>
            <person name="Gryganskyi A."/>
        </authorList>
    </citation>
    <scope>NUCLEOTIDE SEQUENCE [LARGE SCALE GENOMIC DNA]</scope>
    <source>
        <strain evidence="1 2">AG-B5</strain>
    </source>
</reference>